<dbReference type="AlphaFoldDB" id="A0A1T2X2U5"/>
<dbReference type="EMBL" id="MSZX01000013">
    <property type="protein sequence ID" value="OPA73903.1"/>
    <property type="molecule type" value="Genomic_DNA"/>
</dbReference>
<dbReference type="OrthoDB" id="2661274at2"/>
<dbReference type="RefSeq" id="WP_078502132.1">
    <property type="nucleotide sequence ID" value="NZ_MSZX01000013.1"/>
</dbReference>
<name>A0A1T2X2U5_9BACL</name>
<organism evidence="1 2">
    <name type="scientific">Paenibacillus selenitireducens</name>
    <dbReference type="NCBI Taxonomy" id="1324314"/>
    <lineage>
        <taxon>Bacteria</taxon>
        <taxon>Bacillati</taxon>
        <taxon>Bacillota</taxon>
        <taxon>Bacilli</taxon>
        <taxon>Bacillales</taxon>
        <taxon>Paenibacillaceae</taxon>
        <taxon>Paenibacillus</taxon>
    </lineage>
</organism>
<proteinExistence type="predicted"/>
<reference evidence="1 2" key="1">
    <citation type="submission" date="2017-01" db="EMBL/GenBank/DDBJ databases">
        <title>Genome analysis of Paenibacillus selenitrireducens ES3-24.</title>
        <authorList>
            <person name="Xu D."/>
            <person name="Yao R."/>
            <person name="Zheng S."/>
        </authorList>
    </citation>
    <scope>NUCLEOTIDE SEQUENCE [LARGE SCALE GENOMIC DNA]</scope>
    <source>
        <strain evidence="1 2">ES3-24</strain>
    </source>
</reference>
<gene>
    <name evidence="1" type="ORF">BVG16_26030</name>
</gene>
<protein>
    <submittedName>
        <fullName evidence="1">Uncharacterized protein</fullName>
    </submittedName>
</protein>
<dbReference type="Proteomes" id="UP000190188">
    <property type="component" value="Unassembled WGS sequence"/>
</dbReference>
<accession>A0A1T2X2U5</accession>
<evidence type="ECO:0000313" key="1">
    <source>
        <dbReference type="EMBL" id="OPA73903.1"/>
    </source>
</evidence>
<evidence type="ECO:0000313" key="2">
    <source>
        <dbReference type="Proteomes" id="UP000190188"/>
    </source>
</evidence>
<sequence length="180" mass="21690">MEIYIERHLMDSTPDEELVSVCFEPLIEAYKEAFRMETHVDALITKKQFYQGLSTGQRALFFFNSYYYHVTKSQAEFYWWSAYFYAQPIQWQGIRWSMEYFQDPTMAKLLEEIEHIFDSQQQAINPEYFPLHPYNLGFDETMYAILSPFDKMFHQFAPITRARIGAYIRSHAEEFVQFKN</sequence>
<keyword evidence="2" id="KW-1185">Reference proteome</keyword>
<dbReference type="STRING" id="1324314.BVG16_26030"/>
<comment type="caution">
    <text evidence="1">The sequence shown here is derived from an EMBL/GenBank/DDBJ whole genome shotgun (WGS) entry which is preliminary data.</text>
</comment>